<evidence type="ECO:0008006" key="5">
    <source>
        <dbReference type="Google" id="ProtNLM"/>
    </source>
</evidence>
<accession>A0A380GVL2</accession>
<feature type="compositionally biased region" description="Basic and acidic residues" evidence="1">
    <location>
        <begin position="21"/>
        <end position="33"/>
    </location>
</feature>
<feature type="region of interest" description="Disordered" evidence="1">
    <location>
        <begin position="21"/>
        <end position="69"/>
    </location>
</feature>
<dbReference type="PROSITE" id="PS51257">
    <property type="entry name" value="PROKAR_LIPOPROTEIN"/>
    <property type="match status" value="1"/>
</dbReference>
<evidence type="ECO:0000313" key="4">
    <source>
        <dbReference type="Proteomes" id="UP000254100"/>
    </source>
</evidence>
<feature type="compositionally biased region" description="Polar residues" evidence="1">
    <location>
        <begin position="34"/>
        <end position="69"/>
    </location>
</feature>
<feature type="signal peptide" evidence="2">
    <location>
        <begin position="1"/>
        <end position="22"/>
    </location>
</feature>
<dbReference type="AlphaFoldDB" id="A0A380GVL2"/>
<sequence>MKKTLGLLLASTLVISACSNHQEENKEQKDTKVATKTSQHSAQKKSGQTPTQVTTDSEGTNQATSKSSNQAAIDVTNIKDRATLEAVIYGNFSEYDKIKAYNSAVANGVIPQGNVLEGPAWAAYESSLKIERGEEKSIFDNPPAYDDHSYEEAPYDDYWDDTTQDELYEVIPDYDENADYGTYEDYLEAEQNS</sequence>
<dbReference type="OrthoDB" id="2414532at2"/>
<gene>
    <name evidence="3" type="ORF">NCTC13832_01507</name>
</gene>
<protein>
    <recommendedName>
        <fullName evidence="5">Lipoprotein</fullName>
    </recommendedName>
</protein>
<reference evidence="3 4" key="1">
    <citation type="submission" date="2018-06" db="EMBL/GenBank/DDBJ databases">
        <authorList>
            <consortium name="Pathogen Informatics"/>
            <person name="Doyle S."/>
        </authorList>
    </citation>
    <scope>NUCLEOTIDE SEQUENCE [LARGE SCALE GENOMIC DNA]</scope>
    <source>
        <strain evidence="3 4">NCTC13832</strain>
    </source>
</reference>
<evidence type="ECO:0000313" key="3">
    <source>
        <dbReference type="EMBL" id="SUM57814.1"/>
    </source>
</evidence>
<dbReference type="Proteomes" id="UP000254100">
    <property type="component" value="Unassembled WGS sequence"/>
</dbReference>
<organism evidence="3 4">
    <name type="scientific">Staphylococcus microti</name>
    <dbReference type="NCBI Taxonomy" id="569857"/>
    <lineage>
        <taxon>Bacteria</taxon>
        <taxon>Bacillati</taxon>
        <taxon>Bacillota</taxon>
        <taxon>Bacilli</taxon>
        <taxon>Bacillales</taxon>
        <taxon>Staphylococcaceae</taxon>
        <taxon>Staphylococcus</taxon>
    </lineage>
</organism>
<evidence type="ECO:0000256" key="2">
    <source>
        <dbReference type="SAM" id="SignalP"/>
    </source>
</evidence>
<dbReference type="EMBL" id="UHDT01000001">
    <property type="protein sequence ID" value="SUM57814.1"/>
    <property type="molecule type" value="Genomic_DNA"/>
</dbReference>
<proteinExistence type="predicted"/>
<feature type="region of interest" description="Disordered" evidence="1">
    <location>
        <begin position="138"/>
        <end position="157"/>
    </location>
</feature>
<keyword evidence="2" id="KW-0732">Signal</keyword>
<evidence type="ECO:0000256" key="1">
    <source>
        <dbReference type="SAM" id="MobiDB-lite"/>
    </source>
</evidence>
<dbReference type="RefSeq" id="WP_052502912.1">
    <property type="nucleotide sequence ID" value="NZ_JXWY01000103.1"/>
</dbReference>
<name>A0A380GVL2_9STAP</name>
<feature type="chain" id="PRO_5039268628" description="Lipoprotein" evidence="2">
    <location>
        <begin position="23"/>
        <end position="193"/>
    </location>
</feature>